<dbReference type="InterPro" id="IPR051059">
    <property type="entry name" value="VerF-like"/>
</dbReference>
<dbReference type="PROSITE" id="PS50157">
    <property type="entry name" value="ZINC_FINGER_C2H2_2"/>
    <property type="match status" value="2"/>
</dbReference>
<evidence type="ECO:0000259" key="9">
    <source>
        <dbReference type="PROSITE" id="PS50157"/>
    </source>
</evidence>
<dbReference type="InterPro" id="IPR013087">
    <property type="entry name" value="Znf_C2H2_type"/>
</dbReference>
<reference evidence="10 11" key="2">
    <citation type="submission" date="2019-11" db="EMBL/GenBank/DDBJ databases">
        <authorList>
            <person name="Lu H."/>
        </authorList>
    </citation>
    <scope>NUCLEOTIDE SEQUENCE [LARGE SCALE GENOMIC DNA]</scope>
    <source>
        <strain evidence="10 11">FIM1</strain>
    </source>
</reference>
<dbReference type="EMBL" id="CP015058">
    <property type="protein sequence ID" value="QGN16648.1"/>
    <property type="molecule type" value="Genomic_DNA"/>
</dbReference>
<proteinExistence type="predicted"/>
<evidence type="ECO:0000313" key="10">
    <source>
        <dbReference type="EMBL" id="QGN16648.1"/>
    </source>
</evidence>
<dbReference type="PANTHER" id="PTHR40626">
    <property type="entry name" value="MIP31509P"/>
    <property type="match status" value="1"/>
</dbReference>
<evidence type="ECO:0000256" key="3">
    <source>
        <dbReference type="ARBA" id="ARBA00022737"/>
    </source>
</evidence>
<evidence type="ECO:0000313" key="11">
    <source>
        <dbReference type="Proteomes" id="UP000422736"/>
    </source>
</evidence>
<keyword evidence="6" id="KW-0539">Nucleus</keyword>
<evidence type="ECO:0000256" key="8">
    <source>
        <dbReference type="SAM" id="MobiDB-lite"/>
    </source>
</evidence>
<feature type="domain" description="C2H2-type" evidence="9">
    <location>
        <begin position="36"/>
        <end position="64"/>
    </location>
</feature>
<keyword evidence="11" id="KW-1185">Reference proteome</keyword>
<evidence type="ECO:0000256" key="5">
    <source>
        <dbReference type="ARBA" id="ARBA00022833"/>
    </source>
</evidence>
<reference evidence="10 11" key="1">
    <citation type="submission" date="2016-03" db="EMBL/GenBank/DDBJ databases">
        <title>How can Kluyveromyces marxianus grow so fast - potential evolutionary course in Saccharomyces Complex revealed by comparative genomics.</title>
        <authorList>
            <person name="Mo W."/>
            <person name="Lu W."/>
            <person name="Yang X."/>
            <person name="Qi J."/>
            <person name="Lv H."/>
        </authorList>
    </citation>
    <scope>NUCLEOTIDE SEQUENCE [LARGE SCALE GENOMIC DNA]</scope>
    <source>
        <strain evidence="10 11">FIM1</strain>
    </source>
</reference>
<dbReference type="InterPro" id="IPR036236">
    <property type="entry name" value="Znf_C2H2_sf"/>
</dbReference>
<feature type="region of interest" description="Disordered" evidence="8">
    <location>
        <begin position="782"/>
        <end position="816"/>
    </location>
</feature>
<keyword evidence="3" id="KW-0677">Repeat</keyword>
<evidence type="ECO:0000256" key="4">
    <source>
        <dbReference type="ARBA" id="ARBA00022771"/>
    </source>
</evidence>
<feature type="compositionally biased region" description="Low complexity" evidence="8">
    <location>
        <begin position="798"/>
        <end position="811"/>
    </location>
</feature>
<sequence length="938" mass="106592">MVASQRKYICSFCASAFSRSEHKARHERSHTGSKPFSCSICSHSFVRRDLLQRHIRTVHKSTLTIMQKSSSKNIEEVMNSLIRVSSSTQAATAAQTTKLLPNKPITAPVPAATVSTTVSTPVSASMSVPVPATEVYSSKESSVTDAGGSVDDNKIHTAHGSIKSLPMTPSDDDDAGEVGEASCEKNVSSSNGISLDSDILKTVFSGRFGNILDNPEIMLNMSLSYLHSKSLFTNSLSNEWKEATRDESTFDHWCKNSPLPLALLSVNLLDLNTTDSTGGHDKKQGLIEIWQSCWQKCMKNPYDKSFLPLSILIYVHVHSKENLSHSVLTTSIMYQQILFAMIKSETNPLTQQVEEIWAIFDIFVSLLLKCEEFTEVSTLIFHWFLGQNLYQNFTLAELLDRILGDATDDGSLPTYALLVVNQALFCETIMFKCFATHYKSKDTLHNAVILANRLASQRLRKIRQVDHQSHTFDTWKIQVFILHAPPKFVDMINSYCVNPSLPQYWHLLIATWFEFIQDVVPISSDAEHYNWSKFHLNNRWYQCKVKDSNNSTNNDSSTSTSHHILEDLRSSPLIYKNINNNLAICSLPIISSLQHNWSIGDPVVKKLVSDTLLFQLKIFATTLLLNDDASEEAITESMKVFSNPIIHLLLFVWYSSIYHRADGMPKLLYRRGVESDFDNYTMENHAVSQFIKKYIALSRKCVDTDALIENDFKKLLFREKVENAEEFTYFKGYHFLLSRIILSIIRHLQEISNPSDPDFNFTMKLISELYATISKIQEKVNVHPSNNDGQSTLIRPVSPISTSSPSSLTNTPREDVRRANSVSIGVIHSMEDYQLRDRFNSQSMGTGVQLPPLNLNPSQNHHNHHNHHNRQQQQPQRFEEFAPNNNIINNKFSFDSAVHNNKRNDHIVLPPPMVQNTFMNRERERFTLPPPSAFFKMK</sequence>
<name>A0ABX6EZW8_KLUMA</name>
<dbReference type="SUPFAM" id="SSF57667">
    <property type="entry name" value="beta-beta-alpha zinc fingers"/>
    <property type="match status" value="1"/>
</dbReference>
<accession>A0ABX6EZW8</accession>
<comment type="subcellular location">
    <subcellularLocation>
        <location evidence="1">Nucleus</location>
    </subcellularLocation>
</comment>
<feature type="region of interest" description="Disordered" evidence="8">
    <location>
        <begin position="137"/>
        <end position="191"/>
    </location>
</feature>
<dbReference type="PROSITE" id="PS00028">
    <property type="entry name" value="ZINC_FINGER_C2H2_1"/>
    <property type="match status" value="2"/>
</dbReference>
<evidence type="ECO:0000256" key="7">
    <source>
        <dbReference type="PROSITE-ProRule" id="PRU00042"/>
    </source>
</evidence>
<keyword evidence="4 7" id="KW-0863">Zinc-finger</keyword>
<dbReference type="Proteomes" id="UP000422736">
    <property type="component" value="Chromosome 5"/>
</dbReference>
<dbReference type="SMART" id="SM00355">
    <property type="entry name" value="ZnF_C2H2"/>
    <property type="match status" value="2"/>
</dbReference>
<evidence type="ECO:0000256" key="6">
    <source>
        <dbReference type="ARBA" id="ARBA00023242"/>
    </source>
</evidence>
<organism evidence="10 11">
    <name type="scientific">Kluyveromyces marxianus</name>
    <name type="common">Yeast</name>
    <name type="synonym">Candida kefyr</name>
    <dbReference type="NCBI Taxonomy" id="4911"/>
    <lineage>
        <taxon>Eukaryota</taxon>
        <taxon>Fungi</taxon>
        <taxon>Dikarya</taxon>
        <taxon>Ascomycota</taxon>
        <taxon>Saccharomycotina</taxon>
        <taxon>Saccharomycetes</taxon>
        <taxon>Saccharomycetales</taxon>
        <taxon>Saccharomycetaceae</taxon>
        <taxon>Kluyveromyces</taxon>
    </lineage>
</organism>
<gene>
    <name evidence="10" type="ORF">FIM1_3367</name>
</gene>
<feature type="domain" description="C2H2-type" evidence="9">
    <location>
        <begin position="8"/>
        <end position="35"/>
    </location>
</feature>
<evidence type="ECO:0000256" key="1">
    <source>
        <dbReference type="ARBA" id="ARBA00004123"/>
    </source>
</evidence>
<keyword evidence="2" id="KW-0479">Metal-binding</keyword>
<feature type="compositionally biased region" description="Polar residues" evidence="8">
    <location>
        <begin position="783"/>
        <end position="793"/>
    </location>
</feature>
<dbReference type="Gene3D" id="3.30.160.60">
    <property type="entry name" value="Classic Zinc Finger"/>
    <property type="match status" value="2"/>
</dbReference>
<dbReference type="PANTHER" id="PTHR40626:SF34">
    <property type="entry name" value="ZINC FINGER PROTEIN YGR067C"/>
    <property type="match status" value="1"/>
</dbReference>
<protein>
    <submittedName>
        <fullName evidence="10">Protein YGR067C</fullName>
    </submittedName>
</protein>
<evidence type="ECO:0000256" key="2">
    <source>
        <dbReference type="ARBA" id="ARBA00022723"/>
    </source>
</evidence>
<keyword evidence="5" id="KW-0862">Zinc</keyword>